<accession>A0A3B5RD11</accession>
<dbReference type="GO" id="GO:0003677">
    <property type="term" value="F:DNA binding"/>
    <property type="evidence" value="ECO:0007669"/>
    <property type="project" value="UniProtKB-UniRule"/>
</dbReference>
<keyword evidence="8" id="KW-1185">Reference proteome</keyword>
<keyword evidence="3" id="KW-0862">Zinc</keyword>
<keyword evidence="2 5" id="KW-0863">Zinc-finger</keyword>
<dbReference type="InterPro" id="IPR006612">
    <property type="entry name" value="THAP_Znf"/>
</dbReference>
<evidence type="ECO:0000256" key="1">
    <source>
        <dbReference type="ARBA" id="ARBA00022723"/>
    </source>
</evidence>
<reference evidence="7" key="4">
    <citation type="submission" date="2025-09" db="UniProtKB">
        <authorList>
            <consortium name="Ensembl"/>
        </authorList>
    </citation>
    <scope>IDENTIFICATION</scope>
    <source>
        <strain evidence="7">JP 163 A</strain>
    </source>
</reference>
<dbReference type="InterPro" id="IPR038441">
    <property type="entry name" value="THAP_Znf_sf"/>
</dbReference>
<dbReference type="SMART" id="SM00980">
    <property type="entry name" value="THAP"/>
    <property type="match status" value="1"/>
</dbReference>
<dbReference type="OMA" id="RTREHWK"/>
<dbReference type="InterPro" id="IPR052224">
    <property type="entry name" value="THAP_domain_protein"/>
</dbReference>
<dbReference type="PROSITE" id="PS50950">
    <property type="entry name" value="ZF_THAP"/>
    <property type="match status" value="1"/>
</dbReference>
<dbReference type="PANTHER" id="PTHR46927:SF2">
    <property type="entry name" value="THAP DOMAIN-CONTAINING PROTEIN 8"/>
    <property type="match status" value="1"/>
</dbReference>
<proteinExistence type="predicted"/>
<evidence type="ECO:0000256" key="2">
    <source>
        <dbReference type="ARBA" id="ARBA00022771"/>
    </source>
</evidence>
<dbReference type="SMART" id="SM00692">
    <property type="entry name" value="DM3"/>
    <property type="match status" value="1"/>
</dbReference>
<dbReference type="Proteomes" id="UP000002852">
    <property type="component" value="Unassembled WGS sequence"/>
</dbReference>
<evidence type="ECO:0000259" key="6">
    <source>
        <dbReference type="PROSITE" id="PS50950"/>
    </source>
</evidence>
<reference evidence="7" key="3">
    <citation type="submission" date="2025-08" db="UniProtKB">
        <authorList>
            <consortium name="Ensembl"/>
        </authorList>
    </citation>
    <scope>IDENTIFICATION</scope>
    <source>
        <strain evidence="7">JP 163 A</strain>
    </source>
</reference>
<evidence type="ECO:0000256" key="4">
    <source>
        <dbReference type="ARBA" id="ARBA00023125"/>
    </source>
</evidence>
<evidence type="ECO:0000313" key="7">
    <source>
        <dbReference type="Ensembl" id="ENSXMAP00000039691.1"/>
    </source>
</evidence>
<protein>
    <recommendedName>
        <fullName evidence="6">THAP-type domain-containing protein</fullName>
    </recommendedName>
</protein>
<dbReference type="GO" id="GO:0008270">
    <property type="term" value="F:zinc ion binding"/>
    <property type="evidence" value="ECO:0007669"/>
    <property type="project" value="UniProtKB-KW"/>
</dbReference>
<dbReference type="AlphaFoldDB" id="A0A3B5RD11"/>
<dbReference type="SUPFAM" id="SSF57716">
    <property type="entry name" value="Glucocorticoid receptor-like (DNA-binding domain)"/>
    <property type="match status" value="1"/>
</dbReference>
<dbReference type="Ensembl" id="ENSXMAT00000024752.1">
    <property type="protein sequence ID" value="ENSXMAP00000039691.1"/>
    <property type="gene ID" value="ENSXMAG00000025575.1"/>
</dbReference>
<dbReference type="Pfam" id="PF05485">
    <property type="entry name" value="THAP"/>
    <property type="match status" value="1"/>
</dbReference>
<dbReference type="InParanoid" id="A0A3B5RD11"/>
<dbReference type="GeneTree" id="ENSGT01030000235075"/>
<reference evidence="8" key="1">
    <citation type="submission" date="2012-01" db="EMBL/GenBank/DDBJ databases">
        <authorList>
            <person name="Walter R."/>
            <person name="Schartl M."/>
            <person name="Warren W."/>
        </authorList>
    </citation>
    <scope>NUCLEOTIDE SEQUENCE [LARGE SCALE GENOMIC DNA]</scope>
    <source>
        <strain evidence="8">JP 163 A</strain>
    </source>
</reference>
<dbReference type="PANTHER" id="PTHR46927">
    <property type="entry name" value="AGAP005574-PA"/>
    <property type="match status" value="1"/>
</dbReference>
<reference evidence="8" key="2">
    <citation type="journal article" date="2013" name="Nat. Genet.">
        <title>The genome of the platyfish, Xiphophorus maculatus, provides insights into evolutionary adaptation and several complex traits.</title>
        <authorList>
            <person name="Schartl M."/>
            <person name="Walter R.B."/>
            <person name="Shen Y."/>
            <person name="Garcia T."/>
            <person name="Catchen J."/>
            <person name="Amores A."/>
            <person name="Braasch I."/>
            <person name="Chalopin D."/>
            <person name="Volff J.N."/>
            <person name="Lesch K.P."/>
            <person name="Bisazza A."/>
            <person name="Minx P."/>
            <person name="Hillier L."/>
            <person name="Wilson R.K."/>
            <person name="Fuerstenberg S."/>
            <person name="Boore J."/>
            <person name="Searle S."/>
            <person name="Postlethwait J.H."/>
            <person name="Warren W.C."/>
        </authorList>
    </citation>
    <scope>NUCLEOTIDE SEQUENCE [LARGE SCALE GENOMIC DNA]</scope>
    <source>
        <strain evidence="8">JP 163 A</strain>
    </source>
</reference>
<dbReference type="Gene3D" id="6.20.210.20">
    <property type="entry name" value="THAP domain"/>
    <property type="match status" value="1"/>
</dbReference>
<evidence type="ECO:0000256" key="3">
    <source>
        <dbReference type="ARBA" id="ARBA00022833"/>
    </source>
</evidence>
<sequence>MPSRCIAAFCSNTREDGVSLFRFPKEPELLSKWVKEVRRTREHWKPTPTSVLCSEHFELHCFDFVPVLKESLGYSVQHKRVLLPTAVPTVFPSERLYKMVFIRLLAPIKNFNKYYIYYLIKLLSV</sequence>
<organism evidence="7 8">
    <name type="scientific">Xiphophorus maculatus</name>
    <name type="common">Southern platyfish</name>
    <name type="synonym">Platypoecilus maculatus</name>
    <dbReference type="NCBI Taxonomy" id="8083"/>
    <lineage>
        <taxon>Eukaryota</taxon>
        <taxon>Metazoa</taxon>
        <taxon>Chordata</taxon>
        <taxon>Craniata</taxon>
        <taxon>Vertebrata</taxon>
        <taxon>Euteleostomi</taxon>
        <taxon>Actinopterygii</taxon>
        <taxon>Neopterygii</taxon>
        <taxon>Teleostei</taxon>
        <taxon>Neoteleostei</taxon>
        <taxon>Acanthomorphata</taxon>
        <taxon>Ovalentaria</taxon>
        <taxon>Atherinomorphae</taxon>
        <taxon>Cyprinodontiformes</taxon>
        <taxon>Poeciliidae</taxon>
        <taxon>Poeciliinae</taxon>
        <taxon>Xiphophorus</taxon>
    </lineage>
</organism>
<name>A0A3B5RD11_XIPMA</name>
<evidence type="ECO:0000256" key="5">
    <source>
        <dbReference type="PROSITE-ProRule" id="PRU00309"/>
    </source>
</evidence>
<keyword evidence="1" id="KW-0479">Metal-binding</keyword>
<evidence type="ECO:0000313" key="8">
    <source>
        <dbReference type="Proteomes" id="UP000002852"/>
    </source>
</evidence>
<keyword evidence="4 5" id="KW-0238">DNA-binding</keyword>
<feature type="domain" description="THAP-type" evidence="6">
    <location>
        <begin position="1"/>
        <end position="91"/>
    </location>
</feature>